<name>A0A4R1HUV9_PSEEN</name>
<organism evidence="6 7">
    <name type="scientific">Pseudonocardia endophytica</name>
    <dbReference type="NCBI Taxonomy" id="401976"/>
    <lineage>
        <taxon>Bacteria</taxon>
        <taxon>Bacillati</taxon>
        <taxon>Actinomycetota</taxon>
        <taxon>Actinomycetes</taxon>
        <taxon>Pseudonocardiales</taxon>
        <taxon>Pseudonocardiaceae</taxon>
        <taxon>Pseudonocardia</taxon>
    </lineage>
</organism>
<comment type="caution">
    <text evidence="6">The sequence shown here is derived from an EMBL/GenBank/DDBJ whole genome shotgun (WGS) entry which is preliminary data.</text>
</comment>
<dbReference type="SUPFAM" id="SSF51679">
    <property type="entry name" value="Bacterial luciferase-like"/>
    <property type="match status" value="1"/>
</dbReference>
<keyword evidence="2" id="KW-0285">Flavoprotein</keyword>
<dbReference type="Proteomes" id="UP000295560">
    <property type="component" value="Unassembled WGS sequence"/>
</dbReference>
<keyword evidence="3" id="KW-0560">Oxidoreductase</keyword>
<dbReference type="CDD" id="cd00347">
    <property type="entry name" value="Flavin_utilizing_monoxygenases"/>
    <property type="match status" value="1"/>
</dbReference>
<gene>
    <name evidence="6" type="ORF">EV378_0989</name>
</gene>
<accession>A0A4R1HUV9</accession>
<dbReference type="AlphaFoldDB" id="A0A4R1HUV9"/>
<evidence type="ECO:0000256" key="4">
    <source>
        <dbReference type="ARBA" id="ARBA00023033"/>
    </source>
</evidence>
<dbReference type="GO" id="GO:0005829">
    <property type="term" value="C:cytosol"/>
    <property type="evidence" value="ECO:0007669"/>
    <property type="project" value="TreeGrafter"/>
</dbReference>
<protein>
    <submittedName>
        <fullName evidence="6">Limonene 1,2-monooxygenase</fullName>
    </submittedName>
</protein>
<dbReference type="GO" id="GO:0004497">
    <property type="term" value="F:monooxygenase activity"/>
    <property type="evidence" value="ECO:0007669"/>
    <property type="project" value="UniProtKB-KW"/>
</dbReference>
<dbReference type="Gene3D" id="3.20.20.30">
    <property type="entry name" value="Luciferase-like domain"/>
    <property type="match status" value="1"/>
</dbReference>
<dbReference type="InterPro" id="IPR011251">
    <property type="entry name" value="Luciferase-like_dom"/>
</dbReference>
<evidence type="ECO:0000313" key="7">
    <source>
        <dbReference type="Proteomes" id="UP000295560"/>
    </source>
</evidence>
<keyword evidence="4 6" id="KW-0503">Monooxygenase</keyword>
<keyword evidence="7" id="KW-1185">Reference proteome</keyword>
<reference evidence="6 7" key="1">
    <citation type="submission" date="2019-03" db="EMBL/GenBank/DDBJ databases">
        <title>Sequencing the genomes of 1000 actinobacteria strains.</title>
        <authorList>
            <person name="Klenk H.-P."/>
        </authorList>
    </citation>
    <scope>NUCLEOTIDE SEQUENCE [LARGE SCALE GENOMIC DNA]</scope>
    <source>
        <strain evidence="6 7">DSM 44969</strain>
    </source>
</reference>
<evidence type="ECO:0000259" key="5">
    <source>
        <dbReference type="Pfam" id="PF00296"/>
    </source>
</evidence>
<dbReference type="EMBL" id="SMFZ01000001">
    <property type="protein sequence ID" value="TCK25191.1"/>
    <property type="molecule type" value="Genomic_DNA"/>
</dbReference>
<comment type="similarity">
    <text evidence="1">Belongs to the bacterial luciferase oxidoreductase family.</text>
</comment>
<proteinExistence type="inferred from homology"/>
<dbReference type="InterPro" id="IPR036661">
    <property type="entry name" value="Luciferase-like_sf"/>
</dbReference>
<dbReference type="GO" id="GO:0016705">
    <property type="term" value="F:oxidoreductase activity, acting on paired donors, with incorporation or reduction of molecular oxygen"/>
    <property type="evidence" value="ECO:0007669"/>
    <property type="project" value="InterPro"/>
</dbReference>
<sequence>MSRLRFGIFMAPFHAKVGQNPTTAFQRDIETIQLLDRLGYDEAWLGEHHSCGAELIASPEIFIGHVAAKTEHIRLGTGVLSLPYHNPLWVADRALLLDHLTRGRFMLGLGPGALPTDAAMIGIDPSEQRPALEEDTDVLMQLLTTDEPVTHKTARYNLVDARCQLMPYSDPCFEIGVAAIASPSGPRIAGKHGLSLLSVGATLVGDLDLLALHWDVVEEEAARHGKPCDRSGWRLVGPMHIAETREQALRDVEYGIEDWFDYLQKTAAAPQFHPLGDTLEERIAWVNESGVGLIGTPDDAVAMIDTMYKQSNGGFGAYLMMAHEWARPDAVRRHYELFADQVMPKFQRSADRTLAAERYARSRWDELNSKQADALQAATDRYAEERKSRT</sequence>
<evidence type="ECO:0000256" key="2">
    <source>
        <dbReference type="ARBA" id="ARBA00022630"/>
    </source>
</evidence>
<evidence type="ECO:0000256" key="3">
    <source>
        <dbReference type="ARBA" id="ARBA00023002"/>
    </source>
</evidence>
<dbReference type="PANTHER" id="PTHR30137">
    <property type="entry name" value="LUCIFERASE-LIKE MONOOXYGENASE"/>
    <property type="match status" value="1"/>
</dbReference>
<dbReference type="OrthoDB" id="5241801at2"/>
<dbReference type="PANTHER" id="PTHR30137:SF16">
    <property type="entry name" value="BLL0895 PROTEIN"/>
    <property type="match status" value="1"/>
</dbReference>
<dbReference type="RefSeq" id="WP_132421513.1">
    <property type="nucleotide sequence ID" value="NZ_SMFZ01000001.1"/>
</dbReference>
<dbReference type="Pfam" id="PF00296">
    <property type="entry name" value="Bac_luciferase"/>
    <property type="match status" value="1"/>
</dbReference>
<dbReference type="InterPro" id="IPR050766">
    <property type="entry name" value="Bact_Lucif_Oxidored"/>
</dbReference>
<evidence type="ECO:0000313" key="6">
    <source>
        <dbReference type="EMBL" id="TCK25191.1"/>
    </source>
</evidence>
<feature type="domain" description="Luciferase-like" evidence="5">
    <location>
        <begin position="5"/>
        <end position="308"/>
    </location>
</feature>
<evidence type="ECO:0000256" key="1">
    <source>
        <dbReference type="ARBA" id="ARBA00010426"/>
    </source>
</evidence>